<name>A0A6N2NC01_SALVM</name>
<accession>A0A6N2NC01</accession>
<proteinExistence type="predicted"/>
<reference evidence="1" key="1">
    <citation type="submission" date="2019-03" db="EMBL/GenBank/DDBJ databases">
        <authorList>
            <person name="Mank J."/>
            <person name="Almeida P."/>
        </authorList>
    </citation>
    <scope>NUCLEOTIDE SEQUENCE</scope>
    <source>
        <strain evidence="1">78183</strain>
    </source>
</reference>
<evidence type="ECO:0000313" key="1">
    <source>
        <dbReference type="EMBL" id="VFU63215.1"/>
    </source>
</evidence>
<organism evidence="1">
    <name type="scientific">Salix viminalis</name>
    <name type="common">Common osier</name>
    <name type="synonym">Basket willow</name>
    <dbReference type="NCBI Taxonomy" id="40686"/>
    <lineage>
        <taxon>Eukaryota</taxon>
        <taxon>Viridiplantae</taxon>
        <taxon>Streptophyta</taxon>
        <taxon>Embryophyta</taxon>
        <taxon>Tracheophyta</taxon>
        <taxon>Spermatophyta</taxon>
        <taxon>Magnoliopsida</taxon>
        <taxon>eudicotyledons</taxon>
        <taxon>Gunneridae</taxon>
        <taxon>Pentapetalae</taxon>
        <taxon>rosids</taxon>
        <taxon>fabids</taxon>
        <taxon>Malpighiales</taxon>
        <taxon>Salicaceae</taxon>
        <taxon>Saliceae</taxon>
        <taxon>Salix</taxon>
    </lineage>
</organism>
<dbReference type="EMBL" id="CAADRP010002196">
    <property type="protein sequence ID" value="VFU63215.1"/>
    <property type="molecule type" value="Genomic_DNA"/>
</dbReference>
<gene>
    <name evidence="1" type="ORF">SVIM_LOCUS481150</name>
</gene>
<sequence length="134" mass="15413">MDRNQFIGDQIPASKVKSSFHSSWSNLSHISSIEKKELHNFLTCDDGTVVSINVLNLQRQGASRSFMAESEALRNFHHRNLFTYEYLPKGSSEKWPHPTQATHNTQQINKVQHPDLLAIDVATALDYLLHQYFF</sequence>
<dbReference type="AlphaFoldDB" id="A0A6N2NC01"/>
<protein>
    <submittedName>
        <fullName evidence="1">Uncharacterized protein</fullName>
    </submittedName>
</protein>